<dbReference type="Proteomes" id="UP001595533">
    <property type="component" value="Unassembled WGS sequence"/>
</dbReference>
<dbReference type="EMBL" id="JBHRTS010000001">
    <property type="protein sequence ID" value="MFC3193023.1"/>
    <property type="molecule type" value="Genomic_DNA"/>
</dbReference>
<evidence type="ECO:0000313" key="2">
    <source>
        <dbReference type="Proteomes" id="UP001595533"/>
    </source>
</evidence>
<keyword evidence="2" id="KW-1185">Reference proteome</keyword>
<proteinExistence type="predicted"/>
<accession>A0ABV7J4E4</accession>
<evidence type="ECO:0000313" key="1">
    <source>
        <dbReference type="EMBL" id="MFC3193023.1"/>
    </source>
</evidence>
<sequence length="69" mass="8090">MLEQSIARKSIASIRNKKIRLNPNTELTERIKLLQREMVKLSFQKNRKEDIDLIVGEINRLRSLVNQAS</sequence>
<name>A0ABV7J4E4_9GAMM</name>
<organism evidence="1 2">
    <name type="scientific">Marinicella sediminis</name>
    <dbReference type="NCBI Taxonomy" id="1792834"/>
    <lineage>
        <taxon>Bacteria</taxon>
        <taxon>Pseudomonadati</taxon>
        <taxon>Pseudomonadota</taxon>
        <taxon>Gammaproteobacteria</taxon>
        <taxon>Lysobacterales</taxon>
        <taxon>Marinicellaceae</taxon>
        <taxon>Marinicella</taxon>
    </lineage>
</organism>
<gene>
    <name evidence="1" type="ORF">ACFODZ_02095</name>
</gene>
<protein>
    <submittedName>
        <fullName evidence="1">Uncharacterized protein</fullName>
    </submittedName>
</protein>
<dbReference type="RefSeq" id="WP_077409680.1">
    <property type="nucleotide sequence ID" value="NZ_JBHRTS010000001.1"/>
</dbReference>
<comment type="caution">
    <text evidence="1">The sequence shown here is derived from an EMBL/GenBank/DDBJ whole genome shotgun (WGS) entry which is preliminary data.</text>
</comment>
<reference evidence="2" key="1">
    <citation type="journal article" date="2019" name="Int. J. Syst. Evol. Microbiol.">
        <title>The Global Catalogue of Microorganisms (GCM) 10K type strain sequencing project: providing services to taxonomists for standard genome sequencing and annotation.</title>
        <authorList>
            <consortium name="The Broad Institute Genomics Platform"/>
            <consortium name="The Broad Institute Genome Sequencing Center for Infectious Disease"/>
            <person name="Wu L."/>
            <person name="Ma J."/>
        </authorList>
    </citation>
    <scope>NUCLEOTIDE SEQUENCE [LARGE SCALE GENOMIC DNA]</scope>
    <source>
        <strain evidence="2">KCTC 42953</strain>
    </source>
</reference>